<proteinExistence type="inferred from homology"/>
<keyword evidence="5" id="KW-0804">Transcription</keyword>
<sequence length="182" mass="21056">MTLTETEIQLYDLCEQGDRKSQMAVYDQYCKGMYHVALRIVQDEGEAEDIMQESMITAFQKMSQWNRRATFGAWLKRIVVNNSLNHLRKHRKMQKVDYDSVSYEMEAVPDQQIDMESAGMTAKKVLEIMKAMNDRYREVLTLSLIEGMDNEEISEILGISNGACRTTISRAKDSLRQKLQAI</sequence>
<dbReference type="InterPro" id="IPR014284">
    <property type="entry name" value="RNA_pol_sigma-70_dom"/>
</dbReference>
<dbReference type="GO" id="GO:0016987">
    <property type="term" value="F:sigma factor activity"/>
    <property type="evidence" value="ECO:0007669"/>
    <property type="project" value="UniProtKB-KW"/>
</dbReference>
<dbReference type="SUPFAM" id="SSF88946">
    <property type="entry name" value="Sigma2 domain of RNA polymerase sigma factors"/>
    <property type="match status" value="1"/>
</dbReference>
<dbReference type="GO" id="GO:0003677">
    <property type="term" value="F:DNA binding"/>
    <property type="evidence" value="ECO:0007669"/>
    <property type="project" value="UniProtKB-KW"/>
</dbReference>
<keyword evidence="2" id="KW-0805">Transcription regulation</keyword>
<dbReference type="Gene3D" id="1.10.10.10">
    <property type="entry name" value="Winged helix-like DNA-binding domain superfamily/Winged helix DNA-binding domain"/>
    <property type="match status" value="1"/>
</dbReference>
<dbReference type="GO" id="GO:0006352">
    <property type="term" value="P:DNA-templated transcription initiation"/>
    <property type="evidence" value="ECO:0007669"/>
    <property type="project" value="InterPro"/>
</dbReference>
<evidence type="ECO:0000313" key="9">
    <source>
        <dbReference type="Proteomes" id="UP000193431"/>
    </source>
</evidence>
<evidence type="ECO:0000256" key="2">
    <source>
        <dbReference type="ARBA" id="ARBA00023015"/>
    </source>
</evidence>
<dbReference type="InterPro" id="IPR036388">
    <property type="entry name" value="WH-like_DNA-bd_sf"/>
</dbReference>
<dbReference type="PANTHER" id="PTHR43133:SF8">
    <property type="entry name" value="RNA POLYMERASE SIGMA FACTOR HI_1459-RELATED"/>
    <property type="match status" value="1"/>
</dbReference>
<dbReference type="CDD" id="cd06171">
    <property type="entry name" value="Sigma70_r4"/>
    <property type="match status" value="1"/>
</dbReference>
<comment type="similarity">
    <text evidence="1">Belongs to the sigma-70 factor family. ECF subfamily.</text>
</comment>
<keyword evidence="9" id="KW-1185">Reference proteome</keyword>
<dbReference type="Pfam" id="PF04542">
    <property type="entry name" value="Sigma70_r2"/>
    <property type="match status" value="1"/>
</dbReference>
<keyword evidence="3" id="KW-0731">Sigma factor</keyword>
<dbReference type="InterPro" id="IPR013325">
    <property type="entry name" value="RNA_pol_sigma_r2"/>
</dbReference>
<keyword evidence="4" id="KW-0238">DNA-binding</keyword>
<dbReference type="STRING" id="331648.BST97_07895"/>
<evidence type="ECO:0000313" key="8">
    <source>
        <dbReference type="EMBL" id="ARN79409.1"/>
    </source>
</evidence>
<dbReference type="InterPro" id="IPR007627">
    <property type="entry name" value="RNA_pol_sigma70_r2"/>
</dbReference>
<evidence type="ECO:0000256" key="1">
    <source>
        <dbReference type="ARBA" id="ARBA00010641"/>
    </source>
</evidence>
<organism evidence="8 9">
    <name type="scientific">Nonlabens spongiae</name>
    <dbReference type="NCBI Taxonomy" id="331648"/>
    <lineage>
        <taxon>Bacteria</taxon>
        <taxon>Pseudomonadati</taxon>
        <taxon>Bacteroidota</taxon>
        <taxon>Flavobacteriia</taxon>
        <taxon>Flavobacteriales</taxon>
        <taxon>Flavobacteriaceae</taxon>
        <taxon>Nonlabens</taxon>
    </lineage>
</organism>
<dbReference type="InterPro" id="IPR013249">
    <property type="entry name" value="RNA_pol_sigma70_r4_t2"/>
</dbReference>
<dbReference type="InterPro" id="IPR013324">
    <property type="entry name" value="RNA_pol_sigma_r3/r4-like"/>
</dbReference>
<gene>
    <name evidence="8" type="ORF">BST97_07895</name>
</gene>
<dbReference type="Pfam" id="PF08281">
    <property type="entry name" value="Sigma70_r4_2"/>
    <property type="match status" value="1"/>
</dbReference>
<reference evidence="8 9" key="1">
    <citation type="submission" date="2016-11" db="EMBL/GenBank/DDBJ databases">
        <title>Trade-off between light-utilization and light-protection in marine flavobacteria.</title>
        <authorList>
            <person name="Kumagai Y."/>
        </authorList>
    </citation>
    <scope>NUCLEOTIDE SEQUENCE [LARGE SCALE GENOMIC DNA]</scope>
    <source>
        <strain evidence="8 9">JCM 13191</strain>
    </source>
</reference>
<dbReference type="Proteomes" id="UP000193431">
    <property type="component" value="Chromosome"/>
</dbReference>
<dbReference type="AlphaFoldDB" id="A0A1W6MPK5"/>
<feature type="domain" description="RNA polymerase sigma factor 70 region 4 type 2" evidence="7">
    <location>
        <begin position="124"/>
        <end position="174"/>
    </location>
</feature>
<evidence type="ECO:0000256" key="4">
    <source>
        <dbReference type="ARBA" id="ARBA00023125"/>
    </source>
</evidence>
<evidence type="ECO:0000259" key="6">
    <source>
        <dbReference type="Pfam" id="PF04542"/>
    </source>
</evidence>
<evidence type="ECO:0000256" key="5">
    <source>
        <dbReference type="ARBA" id="ARBA00023163"/>
    </source>
</evidence>
<feature type="domain" description="RNA polymerase sigma-70 region 2" evidence="6">
    <location>
        <begin position="26"/>
        <end position="92"/>
    </location>
</feature>
<protein>
    <submittedName>
        <fullName evidence="8">RNA polymerase subunit sigma</fullName>
    </submittedName>
</protein>
<evidence type="ECO:0000259" key="7">
    <source>
        <dbReference type="Pfam" id="PF08281"/>
    </source>
</evidence>
<dbReference type="PANTHER" id="PTHR43133">
    <property type="entry name" value="RNA POLYMERASE ECF-TYPE SIGMA FACTO"/>
    <property type="match status" value="1"/>
</dbReference>
<dbReference type="EMBL" id="CP019344">
    <property type="protein sequence ID" value="ARN79409.1"/>
    <property type="molecule type" value="Genomic_DNA"/>
</dbReference>
<name>A0A1W6MPK5_9FLAO</name>
<accession>A0A1W6MPK5</accession>
<dbReference type="SUPFAM" id="SSF88659">
    <property type="entry name" value="Sigma3 and sigma4 domains of RNA polymerase sigma factors"/>
    <property type="match status" value="1"/>
</dbReference>
<dbReference type="Gene3D" id="1.10.1740.10">
    <property type="match status" value="1"/>
</dbReference>
<dbReference type="InterPro" id="IPR039425">
    <property type="entry name" value="RNA_pol_sigma-70-like"/>
</dbReference>
<evidence type="ECO:0000256" key="3">
    <source>
        <dbReference type="ARBA" id="ARBA00023082"/>
    </source>
</evidence>
<dbReference type="NCBIfam" id="TIGR02937">
    <property type="entry name" value="sigma70-ECF"/>
    <property type="match status" value="1"/>
</dbReference>